<dbReference type="GO" id="GO:0004623">
    <property type="term" value="F:phospholipase A2 activity"/>
    <property type="evidence" value="ECO:0007669"/>
    <property type="project" value="TreeGrafter"/>
</dbReference>
<dbReference type="AlphaFoldDB" id="R7TFU9"/>
<dbReference type="PANTHER" id="PTHR13943:SF77">
    <property type="entry name" value="LRAT DOMAIN-CONTAINING PROTEIN"/>
    <property type="match status" value="1"/>
</dbReference>
<evidence type="ECO:0000313" key="6">
    <source>
        <dbReference type="EMBL" id="ELT92668.1"/>
    </source>
</evidence>
<keyword evidence="3" id="KW-0378">Hydrolase</keyword>
<dbReference type="EMBL" id="KB310044">
    <property type="protein sequence ID" value="ELT92668.1"/>
    <property type="molecule type" value="Genomic_DNA"/>
</dbReference>
<evidence type="ECO:0000256" key="1">
    <source>
        <dbReference type="ARBA" id="ARBA00007824"/>
    </source>
</evidence>
<reference evidence="7" key="3">
    <citation type="submission" date="2015-06" db="UniProtKB">
        <authorList>
            <consortium name="EnsemblMetazoa"/>
        </authorList>
    </citation>
    <scope>IDENTIFICATION</scope>
</reference>
<dbReference type="EMBL" id="AMQN01013219">
    <property type="status" value="NOT_ANNOTATED_CDS"/>
    <property type="molecule type" value="Genomic_DNA"/>
</dbReference>
<dbReference type="PANTHER" id="PTHR13943">
    <property type="entry name" value="HRAS-LIKE SUPPRESSOR - RELATED"/>
    <property type="match status" value="1"/>
</dbReference>
<dbReference type="GO" id="GO:0008970">
    <property type="term" value="F:phospholipase A1 activity"/>
    <property type="evidence" value="ECO:0007669"/>
    <property type="project" value="TreeGrafter"/>
</dbReference>
<evidence type="ECO:0000256" key="2">
    <source>
        <dbReference type="ARBA" id="ARBA00022679"/>
    </source>
</evidence>
<dbReference type="GO" id="GO:0070292">
    <property type="term" value="P:N-acylphosphatidylethanolamine metabolic process"/>
    <property type="evidence" value="ECO:0007669"/>
    <property type="project" value="TreeGrafter"/>
</dbReference>
<dbReference type="Proteomes" id="UP000014760">
    <property type="component" value="Unassembled WGS sequence"/>
</dbReference>
<evidence type="ECO:0000313" key="8">
    <source>
        <dbReference type="Proteomes" id="UP000014760"/>
    </source>
</evidence>
<gene>
    <name evidence="6" type="ORF">CAPTEDRAFT_209524</name>
</gene>
<organism evidence="6">
    <name type="scientific">Capitella teleta</name>
    <name type="common">Polychaete worm</name>
    <dbReference type="NCBI Taxonomy" id="283909"/>
    <lineage>
        <taxon>Eukaryota</taxon>
        <taxon>Metazoa</taxon>
        <taxon>Spiralia</taxon>
        <taxon>Lophotrochozoa</taxon>
        <taxon>Annelida</taxon>
        <taxon>Polychaeta</taxon>
        <taxon>Sedentaria</taxon>
        <taxon>Scolecida</taxon>
        <taxon>Capitellidae</taxon>
        <taxon>Capitella</taxon>
    </lineage>
</organism>
<evidence type="ECO:0000256" key="4">
    <source>
        <dbReference type="ARBA" id="ARBA00023098"/>
    </source>
</evidence>
<dbReference type="GO" id="GO:0016410">
    <property type="term" value="F:N-acyltransferase activity"/>
    <property type="evidence" value="ECO:0007669"/>
    <property type="project" value="TreeGrafter"/>
</dbReference>
<dbReference type="Gene3D" id="3.90.1720.10">
    <property type="entry name" value="endopeptidase domain like (from Nostoc punctiforme)"/>
    <property type="match status" value="1"/>
</dbReference>
<dbReference type="GO" id="GO:0005737">
    <property type="term" value="C:cytoplasm"/>
    <property type="evidence" value="ECO:0007669"/>
    <property type="project" value="TreeGrafter"/>
</dbReference>
<dbReference type="Pfam" id="PF04970">
    <property type="entry name" value="LRAT"/>
    <property type="match status" value="1"/>
</dbReference>
<dbReference type="InterPro" id="IPR051496">
    <property type="entry name" value="H-rev107_PLA/AT"/>
</dbReference>
<protein>
    <recommendedName>
        <fullName evidence="5">LRAT domain-containing protein</fullName>
    </recommendedName>
</protein>
<dbReference type="EnsemblMetazoa" id="CapteT209524">
    <property type="protein sequence ID" value="CapteP209524"/>
    <property type="gene ID" value="CapteG209524"/>
</dbReference>
<reference evidence="6 8" key="2">
    <citation type="journal article" date="2013" name="Nature">
        <title>Insights into bilaterian evolution from three spiralian genomes.</title>
        <authorList>
            <person name="Simakov O."/>
            <person name="Marletaz F."/>
            <person name="Cho S.J."/>
            <person name="Edsinger-Gonzales E."/>
            <person name="Havlak P."/>
            <person name="Hellsten U."/>
            <person name="Kuo D.H."/>
            <person name="Larsson T."/>
            <person name="Lv J."/>
            <person name="Arendt D."/>
            <person name="Savage R."/>
            <person name="Osoegawa K."/>
            <person name="de Jong P."/>
            <person name="Grimwood J."/>
            <person name="Chapman J.A."/>
            <person name="Shapiro H."/>
            <person name="Aerts A."/>
            <person name="Otillar R.P."/>
            <person name="Terry A.Y."/>
            <person name="Boore J.L."/>
            <person name="Grigoriev I.V."/>
            <person name="Lindberg D.R."/>
            <person name="Seaver E.C."/>
            <person name="Weisblat D.A."/>
            <person name="Putnam N.H."/>
            <person name="Rokhsar D.S."/>
        </authorList>
    </citation>
    <scope>NUCLEOTIDE SEQUENCE</scope>
    <source>
        <strain evidence="6 8">I ESC-2004</strain>
    </source>
</reference>
<sequence length="270" mass="30980">MASNCHWCNVCTNNDVTKFKDLEVGETEITVCQQCGHEVEPRANPPDDKSIATTKSRIQELLTDKIKKKKLGDVPATNTSVTDIKESIQSLKIRDEKENKRDEKTYVTCTQCPRRYPYEEWTRFTLIQLAAKIKAKTPIKNLADLFMADHSWHRPLGYHHHAFVFEVDAEGRVEEGWEAADPRNDILYRTDYDPKHCFVDAEVIAIARNAVGQDQYNILLNNCKHFANFCKTGKALSHQVEDFKKSVMKTGRTALEIYQSNKGSDKNKKQ</sequence>
<evidence type="ECO:0000256" key="3">
    <source>
        <dbReference type="ARBA" id="ARBA00022801"/>
    </source>
</evidence>
<evidence type="ECO:0000313" key="7">
    <source>
        <dbReference type="EnsemblMetazoa" id="CapteP209524"/>
    </source>
</evidence>
<proteinExistence type="inferred from homology"/>
<keyword evidence="8" id="KW-1185">Reference proteome</keyword>
<keyword evidence="2" id="KW-0808">Transferase</keyword>
<dbReference type="InterPro" id="IPR007053">
    <property type="entry name" value="LRAT_dom"/>
</dbReference>
<feature type="domain" description="LRAT" evidence="5">
    <location>
        <begin position="193"/>
        <end position="235"/>
    </location>
</feature>
<comment type="similarity">
    <text evidence="1">Belongs to the H-rev107 family.</text>
</comment>
<accession>R7TFU9</accession>
<keyword evidence="4" id="KW-0443">Lipid metabolism</keyword>
<reference evidence="8" key="1">
    <citation type="submission" date="2012-12" db="EMBL/GenBank/DDBJ databases">
        <authorList>
            <person name="Hellsten U."/>
            <person name="Grimwood J."/>
            <person name="Chapman J.A."/>
            <person name="Shapiro H."/>
            <person name="Aerts A."/>
            <person name="Otillar R.P."/>
            <person name="Terry A.Y."/>
            <person name="Boore J.L."/>
            <person name="Simakov O."/>
            <person name="Marletaz F."/>
            <person name="Cho S.-J."/>
            <person name="Edsinger-Gonzales E."/>
            <person name="Havlak P."/>
            <person name="Kuo D.-H."/>
            <person name="Larsson T."/>
            <person name="Lv J."/>
            <person name="Arendt D."/>
            <person name="Savage R."/>
            <person name="Osoegawa K."/>
            <person name="de Jong P."/>
            <person name="Lindberg D.R."/>
            <person name="Seaver E.C."/>
            <person name="Weisblat D.A."/>
            <person name="Putnam N.H."/>
            <person name="Grigoriev I.V."/>
            <person name="Rokhsar D.S."/>
        </authorList>
    </citation>
    <scope>NUCLEOTIDE SEQUENCE</scope>
    <source>
        <strain evidence="8">I ESC-2004</strain>
    </source>
</reference>
<evidence type="ECO:0000259" key="5">
    <source>
        <dbReference type="Pfam" id="PF04970"/>
    </source>
</evidence>
<dbReference type="HOGENOM" id="CLU_075911_0_0_1"/>
<dbReference type="OrthoDB" id="10051797at2759"/>
<name>R7TFU9_CAPTE</name>